<keyword evidence="1" id="KW-0732">Signal</keyword>
<evidence type="ECO:0000313" key="2">
    <source>
        <dbReference type="EMBL" id="SNT33534.1"/>
    </source>
</evidence>
<dbReference type="Proteomes" id="UP000198284">
    <property type="component" value="Unassembled WGS sequence"/>
</dbReference>
<accession>A0A239LV86</accession>
<sequence>MRVAVALLSLSLAACASSSGVQQIGRDTYSLSAGVAGTGSVSGNNTASRRAALTEANNHCLSQGKEINLQNIGLNSTYAGSTTEIVFQCLSPSEAAMTERPTFRKEADTVVEVRK</sequence>
<proteinExistence type="predicted"/>
<name>A0A239LV86_9BURK</name>
<feature type="signal peptide" evidence="1">
    <location>
        <begin position="1"/>
        <end position="16"/>
    </location>
</feature>
<protein>
    <recommendedName>
        <fullName evidence="4">RcsF protein</fullName>
    </recommendedName>
</protein>
<evidence type="ECO:0000313" key="3">
    <source>
        <dbReference type="Proteomes" id="UP000198284"/>
    </source>
</evidence>
<reference evidence="2 3" key="1">
    <citation type="submission" date="2017-06" db="EMBL/GenBank/DDBJ databases">
        <authorList>
            <person name="Kim H.J."/>
            <person name="Triplett B.A."/>
        </authorList>
    </citation>
    <scope>NUCLEOTIDE SEQUENCE [LARGE SCALE GENOMIC DNA]</scope>
    <source>
        <strain evidence="2 3">U15</strain>
    </source>
</reference>
<evidence type="ECO:0000256" key="1">
    <source>
        <dbReference type="SAM" id="SignalP"/>
    </source>
</evidence>
<dbReference type="AlphaFoldDB" id="A0A239LV86"/>
<keyword evidence="3" id="KW-1185">Reference proteome</keyword>
<evidence type="ECO:0008006" key="4">
    <source>
        <dbReference type="Google" id="ProtNLM"/>
    </source>
</evidence>
<gene>
    <name evidence="2" type="ORF">SAMN06265795_12629</name>
</gene>
<dbReference type="PROSITE" id="PS51257">
    <property type="entry name" value="PROKAR_LIPOPROTEIN"/>
    <property type="match status" value="1"/>
</dbReference>
<dbReference type="EMBL" id="FZOT01000026">
    <property type="protein sequence ID" value="SNT33534.1"/>
    <property type="molecule type" value="Genomic_DNA"/>
</dbReference>
<organism evidence="2 3">
    <name type="scientific">Noviherbaspirillum humi</name>
    <dbReference type="NCBI Taxonomy" id="1688639"/>
    <lineage>
        <taxon>Bacteria</taxon>
        <taxon>Pseudomonadati</taxon>
        <taxon>Pseudomonadota</taxon>
        <taxon>Betaproteobacteria</taxon>
        <taxon>Burkholderiales</taxon>
        <taxon>Oxalobacteraceae</taxon>
        <taxon>Noviherbaspirillum</taxon>
    </lineage>
</organism>
<feature type="chain" id="PRO_5013122557" description="RcsF protein" evidence="1">
    <location>
        <begin position="17"/>
        <end position="115"/>
    </location>
</feature>